<feature type="region of interest" description="Disordered" evidence="13">
    <location>
        <begin position="404"/>
        <end position="436"/>
    </location>
</feature>
<evidence type="ECO:0000313" key="14">
    <source>
        <dbReference type="EMBL" id="TRY61083.1"/>
    </source>
</evidence>
<feature type="compositionally biased region" description="Basic and acidic residues" evidence="13">
    <location>
        <begin position="1508"/>
        <end position="1520"/>
    </location>
</feature>
<name>A0A553N6R1_TIGCA</name>
<evidence type="ECO:0000256" key="10">
    <source>
        <dbReference type="ARBA" id="ARBA00024479"/>
    </source>
</evidence>
<evidence type="ECO:0000256" key="12">
    <source>
        <dbReference type="SAM" id="Coils"/>
    </source>
</evidence>
<gene>
    <name evidence="14" type="ORF">TCAL_14969</name>
</gene>
<evidence type="ECO:0000256" key="5">
    <source>
        <dbReference type="ARBA" id="ARBA00022448"/>
    </source>
</evidence>
<keyword evidence="8" id="KW-0445">Lipid transport</keyword>
<keyword evidence="7" id="KW-0072">Autophagy</keyword>
<keyword evidence="6" id="KW-0256">Endoplasmic reticulum</keyword>
<reference evidence="14 15" key="1">
    <citation type="journal article" date="2018" name="Nat. Ecol. Evol.">
        <title>Genomic signatures of mitonuclear coevolution across populations of Tigriopus californicus.</title>
        <authorList>
            <person name="Barreto F.S."/>
            <person name="Watson E.T."/>
            <person name="Lima T.G."/>
            <person name="Willett C.S."/>
            <person name="Edmands S."/>
            <person name="Li W."/>
            <person name="Burton R.S."/>
        </authorList>
    </citation>
    <scope>NUCLEOTIDE SEQUENCE [LARGE SCALE GENOMIC DNA]</scope>
    <source>
        <strain evidence="14 15">San Diego</strain>
    </source>
</reference>
<feature type="compositionally biased region" description="Low complexity" evidence="13">
    <location>
        <begin position="1493"/>
        <end position="1503"/>
    </location>
</feature>
<evidence type="ECO:0000256" key="9">
    <source>
        <dbReference type="ARBA" id="ARBA00023136"/>
    </source>
</evidence>
<comment type="catalytic activity">
    <reaction evidence="11">
        <text>a 1,2-diacyl-sn-glycero-3-phosphoethanolamine(in) = a 1,2-diacyl-sn-glycero-3-phosphoethanolamine(out)</text>
        <dbReference type="Rhea" id="RHEA:38895"/>
        <dbReference type="ChEBI" id="CHEBI:64612"/>
    </reaction>
</comment>
<dbReference type="EMBL" id="VCGU01000459">
    <property type="protein sequence ID" value="TRY61083.1"/>
    <property type="molecule type" value="Genomic_DNA"/>
</dbReference>
<dbReference type="Pfam" id="PF13329">
    <property type="entry name" value="ATG2_CAD"/>
    <property type="match status" value="2"/>
</dbReference>
<dbReference type="GO" id="GO:0034045">
    <property type="term" value="C:phagophore assembly site membrane"/>
    <property type="evidence" value="ECO:0007669"/>
    <property type="project" value="UniProtKB-SubCell"/>
</dbReference>
<dbReference type="GO" id="GO:0034727">
    <property type="term" value="P:piecemeal microautophagy of the nucleus"/>
    <property type="evidence" value="ECO:0007669"/>
    <property type="project" value="TreeGrafter"/>
</dbReference>
<evidence type="ECO:0000256" key="11">
    <source>
        <dbReference type="ARBA" id="ARBA00024615"/>
    </source>
</evidence>
<evidence type="ECO:0000256" key="1">
    <source>
        <dbReference type="ARBA" id="ARBA00004406"/>
    </source>
</evidence>
<accession>A0A553N6R1</accession>
<evidence type="ECO:0000256" key="2">
    <source>
        <dbReference type="ARBA" id="ARBA00004623"/>
    </source>
</evidence>
<dbReference type="PANTHER" id="PTHR13190">
    <property type="entry name" value="AUTOPHAGY-RELATED 2, ISOFORM A"/>
    <property type="match status" value="1"/>
</dbReference>
<evidence type="ECO:0000256" key="7">
    <source>
        <dbReference type="ARBA" id="ARBA00023006"/>
    </source>
</evidence>
<feature type="region of interest" description="Disordered" evidence="13">
    <location>
        <begin position="1480"/>
        <end position="1520"/>
    </location>
</feature>
<dbReference type="OMA" id="RPCAQIH"/>
<dbReference type="GO" id="GO:0043495">
    <property type="term" value="F:protein-membrane adaptor activity"/>
    <property type="evidence" value="ECO:0007669"/>
    <property type="project" value="TreeGrafter"/>
</dbReference>
<comment type="similarity">
    <text evidence="3">Belongs to the ATG2 family.</text>
</comment>
<keyword evidence="5" id="KW-0813">Transport</keyword>
<dbReference type="InterPro" id="IPR026849">
    <property type="entry name" value="ATG2"/>
</dbReference>
<keyword evidence="15" id="KW-1185">Reference proteome</keyword>
<dbReference type="Proteomes" id="UP000318571">
    <property type="component" value="Chromosome 8"/>
</dbReference>
<protein>
    <recommendedName>
        <fullName evidence="4">Autophagy-related protein 2</fullName>
    </recommendedName>
</protein>
<evidence type="ECO:0000256" key="3">
    <source>
        <dbReference type="ARBA" id="ARBA00009714"/>
    </source>
</evidence>
<evidence type="ECO:0000256" key="8">
    <source>
        <dbReference type="ARBA" id="ARBA00023055"/>
    </source>
</evidence>
<evidence type="ECO:0000313" key="15">
    <source>
        <dbReference type="Proteomes" id="UP000318571"/>
    </source>
</evidence>
<feature type="compositionally biased region" description="Basic and acidic residues" evidence="13">
    <location>
        <begin position="1682"/>
        <end position="1694"/>
    </location>
</feature>
<organism evidence="14 15">
    <name type="scientific">Tigriopus californicus</name>
    <name type="common">Marine copepod</name>
    <dbReference type="NCBI Taxonomy" id="6832"/>
    <lineage>
        <taxon>Eukaryota</taxon>
        <taxon>Metazoa</taxon>
        <taxon>Ecdysozoa</taxon>
        <taxon>Arthropoda</taxon>
        <taxon>Crustacea</taxon>
        <taxon>Multicrustacea</taxon>
        <taxon>Hexanauplia</taxon>
        <taxon>Copepoda</taxon>
        <taxon>Harpacticoida</taxon>
        <taxon>Harpacticidae</taxon>
        <taxon>Tigriopus</taxon>
    </lineage>
</organism>
<keyword evidence="9" id="KW-0472">Membrane</keyword>
<feature type="compositionally biased region" description="Basic and acidic residues" evidence="13">
    <location>
        <begin position="253"/>
        <end position="262"/>
    </location>
</feature>
<dbReference type="GO" id="GO:0061723">
    <property type="term" value="P:glycophagy"/>
    <property type="evidence" value="ECO:0007669"/>
    <property type="project" value="TreeGrafter"/>
</dbReference>
<keyword evidence="12" id="KW-0175">Coiled coil</keyword>
<dbReference type="OrthoDB" id="18982at2759"/>
<comment type="subcellular location">
    <subcellularLocation>
        <location evidence="1">Endoplasmic reticulum membrane</location>
        <topology evidence="1">Peripheral membrane protein</topology>
    </subcellularLocation>
    <subcellularLocation>
        <location evidence="2">Preautophagosomal structure membrane</location>
        <topology evidence="2">Peripheral membrane protein</topology>
    </subcellularLocation>
</comment>
<dbReference type="GO" id="GO:0061908">
    <property type="term" value="C:phagophore"/>
    <property type="evidence" value="ECO:0007669"/>
    <property type="project" value="TreeGrafter"/>
</dbReference>
<feature type="coiled-coil region" evidence="12">
    <location>
        <begin position="1286"/>
        <end position="1313"/>
    </location>
</feature>
<sequence>MSSSPWYSGISELFQKRFGKYLINRYLGTFLENHEIFLDQMSATSGAEGSSGSSISLHHVALNTRNLNAALESSELPVEFVDGYIEELSVHVPYQRMLSENCFFSIDGLTITLQVRQREHPSQISASIFHSMCESFSSLDLAEDCLKNAEPDPEVVESLADQDAVPGIKLLAQAIDSIINRVQLKLTNTTVRLEYVPTVEARGLALEIHIGLLMYSGNPNPAESGQSDSFKSTLKRLFLEKIAFYTDEFSFEKKSSPNKEDTQTESDTQSEDETDPAASSDKPRSRQASQSIDHDPPLKFAEIVGRNEIVIRFAQTTTLGLPRSVEAIDVHLGSLLIHLYPHQFHTLIEILSAITVSSRDDDKAPLTSRREVRFTTDLENLLQENMMESKSQSIVGAHFMSESGTNSMASSSEFHSMTGSNSETKRTHHRSGPHQEVPVPRIVIKVSNVIGALLEKDELLFQLGGEITKALALRKMRAQVLNFFSANFSTATWDQDRLDILGLELTKACTQSHVALVGYPLVVRYEEGVAMTSASRNKFNMFLSLDINRLAIHENLYRCGSSEVESIPIIKFMQKPSNATSAYDIPESDVRFVMKDLKEKKVIKRNIPVQHSVIDLKLNPCHVDFEPGFSDRIYILFSYAEFDSNCLKAPSNPTKSSASYLELNFALEKVILDFHVPKVDRRKPDEIPNYVEAFWSRKIHPELYQIELADLSLVIATTVPPILQPLDITMSSSKIDIRCQPHPEDVPISLIQIKQSQSGKQKKINLSEYACYIHVSVNLDDSQKLFGKYSSEGRRKPTDAEGFESAGSFKVSDTGKVTGDNDSTSNIFQKQKEYIEEALLLGQSRHNILVDLKLEDISVILPSKRIYELIYNRLGNEMILWQPEIFKVQEFLFHQPLFDPLQNPDHGFSTCFSGTKPSLDWQSKDDGQRPYVSFPRDNSATLEIHMDVCVLLSISKAQAVIIAPKSDNGSDPDSNMTLVANVDQFQLTAITGLEREPETVLLGLSLGDGCIKFGLIPKSMELNQIHFNSSPSPNLDVLLKRTGFSERAWSESLNSSRIMKLTAKILFDAKANLKTINLAFDFMELNAIIRSLVDSPVWLTWLGEFFTVVEFPVDGYLPPAILTEMQFDVRKSSVELIPKVHPARLAFTLGKARVACNLLDTGHDVNIGINLEDVCLFLARDSVDPIANSVCITDLDYLDLEIHLREEESINETGGVVLTPYLDVSAACNLIRIRTCSDTILILTEMFSRLLNEGPIPKKFDPQENPSFRQGGEATLIKFEVAENVVPDIEEAMQELQATERELKAKEQEENNRWKAQEMGGAQLFFFPNEGQIPKASSSSSQSTPKFQVKYNKNEEVTLPETLGMSESFYQSPSSAHNLSFNESSEEFCVLDHEVGIGIMPKNGEPAARNLDNDGVVVRENYFAIPQKTVDYLKTPKGFPKFKSRFTVKKLSLVWQIFGGHDFSADKGLLVDTKSKVVKDPEATTTETKSGPKRSSSSRSSGSANPARQHEEHLKLRGGPGRDSDKCLELAILRIQFVHEMYPEHCREVSRQVLVIPILEIRDRMAASDINKLLHLYSSRSRPRQTSSNMMSIRCVHIRPSVDDPTIESNINLFVQPIRLNIDQDTLFFLIDFFTTLAKEQKVTPHPNESTVVQYNAGVEAFEVREMAQEVFEDANSTAESTPDRQLSDCEEHIPAGTPLEAPPRPARNRMEQKDIFIRSFVFAPDLPIRVDYSAKYLDLTQGALTGLLSGLASLNNSELSLKGVSYQSGISGLEKLLTLLISDWLADIKHNQIPRLLGGVGPMHSIIQLGQGILDLIFMPIEQYQKDGRILRGLQKGANSFTSLTAMSVLDMTNKLLGLIKFAAEMAFDIMSPEGSVIQGKISHPGFPRRNVAHLSRPADFREGMINALTVVREGFDETARALSEVAISEHRRRGLGGAVGGVLRQMPSTIMRPVIMATAATSNVLEGVQSQVAPDIRREEEEKWRKVDPNK</sequence>
<dbReference type="PANTHER" id="PTHR13190:SF1">
    <property type="entry name" value="AUTOPHAGY-RELATED 2, ISOFORM A"/>
    <property type="match status" value="1"/>
</dbReference>
<feature type="region of interest" description="Disordered" evidence="13">
    <location>
        <begin position="253"/>
        <end position="297"/>
    </location>
</feature>
<evidence type="ECO:0000256" key="13">
    <source>
        <dbReference type="SAM" id="MobiDB-lite"/>
    </source>
</evidence>
<dbReference type="GO" id="GO:0000422">
    <property type="term" value="P:autophagy of mitochondrion"/>
    <property type="evidence" value="ECO:0007669"/>
    <property type="project" value="TreeGrafter"/>
</dbReference>
<dbReference type="STRING" id="6832.A0A553N6R1"/>
<dbReference type="GO" id="GO:0032266">
    <property type="term" value="F:phosphatidylinositol-3-phosphate binding"/>
    <property type="evidence" value="ECO:0007669"/>
    <property type="project" value="TreeGrafter"/>
</dbReference>
<evidence type="ECO:0000256" key="4">
    <source>
        <dbReference type="ARBA" id="ARBA00018070"/>
    </source>
</evidence>
<feature type="region of interest" description="Disordered" evidence="13">
    <location>
        <begin position="1676"/>
        <end position="1708"/>
    </location>
</feature>
<dbReference type="GO" id="GO:0000045">
    <property type="term" value="P:autophagosome assembly"/>
    <property type="evidence" value="ECO:0007669"/>
    <property type="project" value="TreeGrafter"/>
</dbReference>
<dbReference type="GO" id="GO:0006869">
    <property type="term" value="P:lipid transport"/>
    <property type="evidence" value="ECO:0007669"/>
    <property type="project" value="UniProtKB-KW"/>
</dbReference>
<proteinExistence type="inferred from homology"/>
<dbReference type="GO" id="GO:0061709">
    <property type="term" value="P:reticulophagy"/>
    <property type="evidence" value="ECO:0007669"/>
    <property type="project" value="TreeGrafter"/>
</dbReference>
<comment type="caution">
    <text evidence="14">The sequence shown here is derived from an EMBL/GenBank/DDBJ whole genome shotgun (WGS) entry which is preliminary data.</text>
</comment>
<dbReference type="GO" id="GO:0005789">
    <property type="term" value="C:endoplasmic reticulum membrane"/>
    <property type="evidence" value="ECO:0007669"/>
    <property type="project" value="UniProtKB-SubCell"/>
</dbReference>
<comment type="catalytic activity">
    <reaction evidence="10">
        <text>a 1,2-diacyl-sn-glycero-3-phospho-L-serine(in) = a 1,2-diacyl-sn-glycero-3-phospho-L-serine(out)</text>
        <dbReference type="Rhea" id="RHEA:38663"/>
        <dbReference type="ChEBI" id="CHEBI:57262"/>
    </reaction>
</comment>
<feature type="compositionally biased region" description="Polar residues" evidence="13">
    <location>
        <begin position="404"/>
        <end position="422"/>
    </location>
</feature>
<evidence type="ECO:0000256" key="6">
    <source>
        <dbReference type="ARBA" id="ARBA00022824"/>
    </source>
</evidence>